<sequence>MRKPRLPRITNPWLITAQDSTDAVPYKDSLSVHCYHLKWYQKEKYSCGSKKPRRWLDKAICEWHNLPVDQPRRIIIEVRLLMSKSRFRMEAIALKSRNPSCIQTNY</sequence>
<name>A0A1A9ZX03_GLOPL</name>
<evidence type="ECO:0000313" key="1">
    <source>
        <dbReference type="EnsemblMetazoa" id="GPAI027721-PA"/>
    </source>
</evidence>
<accession>A0A1A9ZX03</accession>
<keyword evidence="2" id="KW-1185">Reference proteome</keyword>
<dbReference type="Proteomes" id="UP000092445">
    <property type="component" value="Unassembled WGS sequence"/>
</dbReference>
<dbReference type="VEuPathDB" id="VectorBase:GPAI027721"/>
<reference evidence="1" key="2">
    <citation type="submission" date="2020-05" db="UniProtKB">
        <authorList>
            <consortium name="EnsemblMetazoa"/>
        </authorList>
    </citation>
    <scope>IDENTIFICATION</scope>
    <source>
        <strain evidence="1">IAEA</strain>
    </source>
</reference>
<evidence type="ECO:0000313" key="2">
    <source>
        <dbReference type="Proteomes" id="UP000092445"/>
    </source>
</evidence>
<protein>
    <submittedName>
        <fullName evidence="1">Uncharacterized protein</fullName>
    </submittedName>
</protein>
<reference evidence="2" key="1">
    <citation type="submission" date="2014-03" db="EMBL/GenBank/DDBJ databases">
        <authorList>
            <person name="Aksoy S."/>
            <person name="Warren W."/>
            <person name="Wilson R.K."/>
        </authorList>
    </citation>
    <scope>NUCLEOTIDE SEQUENCE [LARGE SCALE GENOMIC DNA]</scope>
    <source>
        <strain evidence="2">IAEA</strain>
    </source>
</reference>
<dbReference type="AlphaFoldDB" id="A0A1A9ZX03"/>
<dbReference type="EnsemblMetazoa" id="GPAI027721-RA">
    <property type="protein sequence ID" value="GPAI027721-PA"/>
    <property type="gene ID" value="GPAI027721"/>
</dbReference>
<proteinExistence type="predicted"/>
<organism evidence="1 2">
    <name type="scientific">Glossina pallidipes</name>
    <name type="common">Tsetse fly</name>
    <dbReference type="NCBI Taxonomy" id="7398"/>
    <lineage>
        <taxon>Eukaryota</taxon>
        <taxon>Metazoa</taxon>
        <taxon>Ecdysozoa</taxon>
        <taxon>Arthropoda</taxon>
        <taxon>Hexapoda</taxon>
        <taxon>Insecta</taxon>
        <taxon>Pterygota</taxon>
        <taxon>Neoptera</taxon>
        <taxon>Endopterygota</taxon>
        <taxon>Diptera</taxon>
        <taxon>Brachycera</taxon>
        <taxon>Muscomorpha</taxon>
        <taxon>Hippoboscoidea</taxon>
        <taxon>Glossinidae</taxon>
        <taxon>Glossina</taxon>
    </lineage>
</organism>